<protein>
    <recommendedName>
        <fullName evidence="4">Small auxin up regulated protein</fullName>
    </recommendedName>
</protein>
<gene>
    <name evidence="2" type="ORF">QVD17_37008</name>
</gene>
<reference evidence="2" key="1">
    <citation type="journal article" date="2023" name="bioRxiv">
        <title>Improved chromosome-level genome assembly for marigold (Tagetes erecta).</title>
        <authorList>
            <person name="Jiang F."/>
            <person name="Yuan L."/>
            <person name="Wang S."/>
            <person name="Wang H."/>
            <person name="Xu D."/>
            <person name="Wang A."/>
            <person name="Fan W."/>
        </authorList>
    </citation>
    <scope>NUCLEOTIDE SEQUENCE</scope>
    <source>
        <strain evidence="2">WSJ</strain>
        <tissue evidence="2">Leaf</tissue>
    </source>
</reference>
<proteinExistence type="inferred from homology"/>
<accession>A0AAD8JXE4</accession>
<dbReference type="PANTHER" id="PTHR31929">
    <property type="entry name" value="SAUR-LIKE AUXIN-RESPONSIVE PROTEIN FAMILY-RELATED"/>
    <property type="match status" value="1"/>
</dbReference>
<evidence type="ECO:0000256" key="1">
    <source>
        <dbReference type="ARBA" id="ARBA00006974"/>
    </source>
</evidence>
<dbReference type="AlphaFoldDB" id="A0AAD8JXE4"/>
<sequence>MGLRKPHNKQTQAIAHKKFIKKCSNLRDDNDYLTDVPRGHFVVYVGETRSRYIVPISCLHHKGFQRLLQQAEEEFGFDHGMGLTIPCHEKDFLSLFNVRQ</sequence>
<dbReference type="EMBL" id="JAUHHV010000010">
    <property type="protein sequence ID" value="KAK1410471.1"/>
    <property type="molecule type" value="Genomic_DNA"/>
</dbReference>
<comment type="caution">
    <text evidence="2">The sequence shown here is derived from an EMBL/GenBank/DDBJ whole genome shotgun (WGS) entry which is preliminary data.</text>
</comment>
<organism evidence="2 3">
    <name type="scientific">Tagetes erecta</name>
    <name type="common">African marigold</name>
    <dbReference type="NCBI Taxonomy" id="13708"/>
    <lineage>
        <taxon>Eukaryota</taxon>
        <taxon>Viridiplantae</taxon>
        <taxon>Streptophyta</taxon>
        <taxon>Embryophyta</taxon>
        <taxon>Tracheophyta</taxon>
        <taxon>Spermatophyta</taxon>
        <taxon>Magnoliopsida</taxon>
        <taxon>eudicotyledons</taxon>
        <taxon>Gunneridae</taxon>
        <taxon>Pentapetalae</taxon>
        <taxon>asterids</taxon>
        <taxon>campanulids</taxon>
        <taxon>Asterales</taxon>
        <taxon>Asteraceae</taxon>
        <taxon>Asteroideae</taxon>
        <taxon>Heliantheae alliance</taxon>
        <taxon>Tageteae</taxon>
        <taxon>Tagetes</taxon>
    </lineage>
</organism>
<keyword evidence="3" id="KW-1185">Reference proteome</keyword>
<evidence type="ECO:0008006" key="4">
    <source>
        <dbReference type="Google" id="ProtNLM"/>
    </source>
</evidence>
<comment type="similarity">
    <text evidence="1">Belongs to the ARG7 family.</text>
</comment>
<evidence type="ECO:0000313" key="3">
    <source>
        <dbReference type="Proteomes" id="UP001229421"/>
    </source>
</evidence>
<dbReference type="Pfam" id="PF02519">
    <property type="entry name" value="Auxin_inducible"/>
    <property type="match status" value="1"/>
</dbReference>
<dbReference type="Proteomes" id="UP001229421">
    <property type="component" value="Unassembled WGS sequence"/>
</dbReference>
<evidence type="ECO:0000313" key="2">
    <source>
        <dbReference type="EMBL" id="KAK1410471.1"/>
    </source>
</evidence>
<name>A0AAD8JXE4_TARER</name>
<dbReference type="InterPro" id="IPR003676">
    <property type="entry name" value="SAUR_fam"/>
</dbReference>
<dbReference type="GO" id="GO:0009733">
    <property type="term" value="P:response to auxin"/>
    <property type="evidence" value="ECO:0007669"/>
    <property type="project" value="InterPro"/>
</dbReference>